<feature type="domain" description="PhnB-like" evidence="1">
    <location>
        <begin position="5"/>
        <end position="129"/>
    </location>
</feature>
<accession>A0ABU7I657</accession>
<evidence type="ECO:0000313" key="3">
    <source>
        <dbReference type="Proteomes" id="UP001336835"/>
    </source>
</evidence>
<comment type="caution">
    <text evidence="2">The sequence shown here is derived from an EMBL/GenBank/DDBJ whole genome shotgun (WGS) entry which is preliminary data.</text>
</comment>
<protein>
    <submittedName>
        <fullName evidence="2">VOC family protein</fullName>
    </submittedName>
</protein>
<evidence type="ECO:0000313" key="2">
    <source>
        <dbReference type="EMBL" id="MEE1944854.1"/>
    </source>
</evidence>
<dbReference type="InterPro" id="IPR029068">
    <property type="entry name" value="Glyas_Bleomycin-R_OHBP_Dase"/>
</dbReference>
<dbReference type="PANTHER" id="PTHR33990:SF1">
    <property type="entry name" value="PROTEIN YJDN"/>
    <property type="match status" value="1"/>
</dbReference>
<dbReference type="Gene3D" id="3.10.180.10">
    <property type="entry name" value="2,3-Dihydroxybiphenyl 1,2-Dioxygenase, domain 1"/>
    <property type="match status" value="1"/>
</dbReference>
<reference evidence="2 3" key="1">
    <citation type="submission" date="2024-01" db="EMBL/GenBank/DDBJ databases">
        <title>Pedobacter sp. nov., isolated from fresh soil.</title>
        <authorList>
            <person name="Le N.T.T."/>
        </authorList>
    </citation>
    <scope>NUCLEOTIDE SEQUENCE [LARGE SCALE GENOMIC DNA]</scope>
    <source>
        <strain evidence="2 3">KR3-3</strain>
    </source>
</reference>
<dbReference type="PANTHER" id="PTHR33990">
    <property type="entry name" value="PROTEIN YJDN-RELATED"/>
    <property type="match status" value="1"/>
</dbReference>
<evidence type="ECO:0000259" key="1">
    <source>
        <dbReference type="Pfam" id="PF06983"/>
    </source>
</evidence>
<dbReference type="CDD" id="cd06588">
    <property type="entry name" value="PhnB_like"/>
    <property type="match status" value="1"/>
</dbReference>
<dbReference type="InterPro" id="IPR028973">
    <property type="entry name" value="PhnB-like"/>
</dbReference>
<proteinExistence type="predicted"/>
<keyword evidence="3" id="KW-1185">Reference proteome</keyword>
<dbReference type="EMBL" id="JAZDQT010000001">
    <property type="protein sequence ID" value="MEE1944854.1"/>
    <property type="molecule type" value="Genomic_DNA"/>
</dbReference>
<name>A0ABU7I657_9SPHI</name>
<organism evidence="2 3">
    <name type="scientific">Pedobacter albus</name>
    <dbReference type="NCBI Taxonomy" id="3113905"/>
    <lineage>
        <taxon>Bacteria</taxon>
        <taxon>Pseudomonadati</taxon>
        <taxon>Bacteroidota</taxon>
        <taxon>Sphingobacteriia</taxon>
        <taxon>Sphingobacteriales</taxon>
        <taxon>Sphingobacteriaceae</taxon>
        <taxon>Pedobacter</taxon>
    </lineage>
</organism>
<sequence length="136" mass="15167">MAQLYSYLTFNGNCRQAMTFYQSCLGGELELQTIGQAPLSEPLPDNIKAYIVQATLRKDNLVLMATDMVANEGLNSGNSVSLLLNCQSEQELHHYYHQLAQQGQATQPLATNFWGAIFGSVTDQFGIRWLLNYDKG</sequence>
<dbReference type="RefSeq" id="WP_330107213.1">
    <property type="nucleotide sequence ID" value="NZ_JAZDQT010000001.1"/>
</dbReference>
<gene>
    <name evidence="2" type="ORF">VRU48_07040</name>
</gene>
<dbReference type="Proteomes" id="UP001336835">
    <property type="component" value="Unassembled WGS sequence"/>
</dbReference>
<dbReference type="SUPFAM" id="SSF54593">
    <property type="entry name" value="Glyoxalase/Bleomycin resistance protein/Dihydroxybiphenyl dioxygenase"/>
    <property type="match status" value="1"/>
</dbReference>
<dbReference type="Pfam" id="PF06983">
    <property type="entry name" value="3-dmu-9_3-mt"/>
    <property type="match status" value="1"/>
</dbReference>